<evidence type="ECO:0000256" key="1">
    <source>
        <dbReference type="SAM" id="Phobius"/>
    </source>
</evidence>
<keyword evidence="1" id="KW-0812">Transmembrane</keyword>
<proteinExistence type="predicted"/>
<keyword evidence="1" id="KW-1133">Transmembrane helix</keyword>
<protein>
    <submittedName>
        <fullName evidence="2">Uncharacterized protein</fullName>
    </submittedName>
</protein>
<gene>
    <name evidence="2" type="ORF">RR49_00206</name>
</gene>
<dbReference type="EMBL" id="JYIY01000042">
    <property type="protein sequence ID" value="KJL43346.1"/>
    <property type="molecule type" value="Genomic_DNA"/>
</dbReference>
<reference evidence="2 3" key="1">
    <citation type="submission" date="2015-02" db="EMBL/GenBank/DDBJ databases">
        <title>Draft genome sequences of ten Microbacterium spp. with emphasis on heavy metal contaminated environments.</title>
        <authorList>
            <person name="Corretto E."/>
        </authorList>
    </citation>
    <scope>NUCLEOTIDE SEQUENCE [LARGE SCALE GENOMIC DNA]</scope>
    <source>
        <strain evidence="2 3">DSM 18659</strain>
    </source>
</reference>
<dbReference type="RefSeq" id="WP_048809466.1">
    <property type="nucleotide sequence ID" value="NZ_DAIQHQ010000005.1"/>
</dbReference>
<sequence>MGIPDEGRKRPPVRPATVLMYVGVALLAVGVAVLVWAAFAYYGSYVR</sequence>
<comment type="caution">
    <text evidence="2">The sequence shown here is derived from an EMBL/GenBank/DDBJ whole genome shotgun (WGS) entry which is preliminary data.</text>
</comment>
<dbReference type="Proteomes" id="UP000033451">
    <property type="component" value="Unassembled WGS sequence"/>
</dbReference>
<dbReference type="AlphaFoldDB" id="A0A0F0M0Y9"/>
<name>A0A0F0M0Y9_9MICO</name>
<keyword evidence="3" id="KW-1185">Reference proteome</keyword>
<dbReference type="STRING" id="400772.RR49_00206"/>
<keyword evidence="1" id="KW-0472">Membrane</keyword>
<feature type="transmembrane region" description="Helical" evidence="1">
    <location>
        <begin position="18"/>
        <end position="42"/>
    </location>
</feature>
<evidence type="ECO:0000313" key="2">
    <source>
        <dbReference type="EMBL" id="KJL43346.1"/>
    </source>
</evidence>
<dbReference type="PATRIC" id="fig|400772.4.peg.231"/>
<evidence type="ECO:0000313" key="3">
    <source>
        <dbReference type="Proteomes" id="UP000033451"/>
    </source>
</evidence>
<accession>A0A0F0M0Y9</accession>
<organism evidence="2 3">
    <name type="scientific">Microbacterium ginsengisoli</name>
    <dbReference type="NCBI Taxonomy" id="400772"/>
    <lineage>
        <taxon>Bacteria</taxon>
        <taxon>Bacillati</taxon>
        <taxon>Actinomycetota</taxon>
        <taxon>Actinomycetes</taxon>
        <taxon>Micrococcales</taxon>
        <taxon>Microbacteriaceae</taxon>
        <taxon>Microbacterium</taxon>
    </lineage>
</organism>